<comment type="caution">
    <text evidence="3">The sequence shown here is derived from an EMBL/GenBank/DDBJ whole genome shotgun (WGS) entry which is preliminary data.</text>
</comment>
<keyword evidence="1 3" id="KW-0378">Hydrolase</keyword>
<dbReference type="Proteomes" id="UP000319732">
    <property type="component" value="Unassembled WGS sequence"/>
</dbReference>
<reference evidence="3 4" key="1">
    <citation type="submission" date="2019-06" db="EMBL/GenBank/DDBJ databases">
        <title>Whole genome sequence for Cellvibrionaceae sp. R142.</title>
        <authorList>
            <person name="Wang G."/>
        </authorList>
    </citation>
    <scope>NUCLEOTIDE SEQUENCE [LARGE SCALE GENOMIC DNA]</scope>
    <source>
        <strain evidence="3 4">R142</strain>
    </source>
</reference>
<organism evidence="3 4">
    <name type="scientific">Exilibacterium tricleocarpae</name>
    <dbReference type="NCBI Taxonomy" id="2591008"/>
    <lineage>
        <taxon>Bacteria</taxon>
        <taxon>Pseudomonadati</taxon>
        <taxon>Pseudomonadota</taxon>
        <taxon>Gammaproteobacteria</taxon>
        <taxon>Cellvibrionales</taxon>
        <taxon>Cellvibrionaceae</taxon>
        <taxon>Exilibacterium</taxon>
    </lineage>
</organism>
<dbReference type="PANTHER" id="PTHR43540">
    <property type="entry name" value="PEROXYUREIDOACRYLATE/UREIDOACRYLATE AMIDOHYDROLASE-RELATED"/>
    <property type="match status" value="1"/>
</dbReference>
<dbReference type="InterPro" id="IPR036380">
    <property type="entry name" value="Isochorismatase-like_sf"/>
</dbReference>
<dbReference type="Pfam" id="PF00857">
    <property type="entry name" value="Isochorismatase"/>
    <property type="match status" value="1"/>
</dbReference>
<gene>
    <name evidence="3" type="ORF">FKG94_14660</name>
</gene>
<dbReference type="InterPro" id="IPR050272">
    <property type="entry name" value="Isochorismatase-like_hydrls"/>
</dbReference>
<sequence>MNTDWRSHLVTGASTALVLVDIQNSFFHPAGSNYYEAATEIVPNLHRLLRRARASDRLVVHVSEQHRPDVEDFEYAKLPEHCIVGSHDAAFFKGFGPAGNSNEFLIDKRRMSAFFATDLDLLLREKSISRLVIAGVKANVCVRATVQDAFSLGYRCLVPRQAVNSNRPHLADAALEDIDRYMGWAVTLAEAEDALS</sequence>
<protein>
    <submittedName>
        <fullName evidence="3">Cysteine hydrolase</fullName>
    </submittedName>
</protein>
<keyword evidence="4" id="KW-1185">Reference proteome</keyword>
<proteinExistence type="predicted"/>
<evidence type="ECO:0000259" key="2">
    <source>
        <dbReference type="Pfam" id="PF00857"/>
    </source>
</evidence>
<accession>A0A545TK53</accession>
<dbReference type="SUPFAM" id="SSF52499">
    <property type="entry name" value="Isochorismatase-like hydrolases"/>
    <property type="match status" value="1"/>
</dbReference>
<dbReference type="InterPro" id="IPR000868">
    <property type="entry name" value="Isochorismatase-like_dom"/>
</dbReference>
<dbReference type="GO" id="GO:0016787">
    <property type="term" value="F:hydrolase activity"/>
    <property type="evidence" value="ECO:0007669"/>
    <property type="project" value="UniProtKB-KW"/>
</dbReference>
<evidence type="ECO:0000313" key="4">
    <source>
        <dbReference type="Proteomes" id="UP000319732"/>
    </source>
</evidence>
<dbReference type="AlphaFoldDB" id="A0A545TK53"/>
<dbReference type="CDD" id="cd00431">
    <property type="entry name" value="cysteine_hydrolases"/>
    <property type="match status" value="1"/>
</dbReference>
<evidence type="ECO:0000256" key="1">
    <source>
        <dbReference type="ARBA" id="ARBA00022801"/>
    </source>
</evidence>
<dbReference type="OrthoDB" id="5360912at2"/>
<dbReference type="Gene3D" id="3.40.50.850">
    <property type="entry name" value="Isochorismatase-like"/>
    <property type="match status" value="1"/>
</dbReference>
<name>A0A545TK53_9GAMM</name>
<feature type="domain" description="Isochorismatase-like" evidence="2">
    <location>
        <begin position="15"/>
        <end position="189"/>
    </location>
</feature>
<dbReference type="EMBL" id="VHSG01000014">
    <property type="protein sequence ID" value="TQV77612.1"/>
    <property type="molecule type" value="Genomic_DNA"/>
</dbReference>
<dbReference type="PANTHER" id="PTHR43540:SF6">
    <property type="entry name" value="ISOCHORISMATASE-LIKE DOMAIN-CONTAINING PROTEIN"/>
    <property type="match status" value="1"/>
</dbReference>
<evidence type="ECO:0000313" key="3">
    <source>
        <dbReference type="EMBL" id="TQV77612.1"/>
    </source>
</evidence>